<dbReference type="OrthoDB" id="5510591at2"/>
<dbReference type="AlphaFoldDB" id="A0A9Q9MAS9"/>
<accession>A0A9Q9MAS9</accession>
<protein>
    <submittedName>
        <fullName evidence="2">NmrA family NAD(P)-binding protein</fullName>
    </submittedName>
</protein>
<gene>
    <name evidence="2" type="ORF">Daura_36655</name>
</gene>
<dbReference type="Gene3D" id="3.40.50.720">
    <property type="entry name" value="NAD(P)-binding Rossmann-like Domain"/>
    <property type="match status" value="1"/>
</dbReference>
<dbReference type="PANTHER" id="PTHR47129">
    <property type="entry name" value="QUINONE OXIDOREDUCTASE 2"/>
    <property type="match status" value="1"/>
</dbReference>
<organism evidence="2 3">
    <name type="scientific">Dactylosporangium aurantiacum</name>
    <dbReference type="NCBI Taxonomy" id="35754"/>
    <lineage>
        <taxon>Bacteria</taxon>
        <taxon>Bacillati</taxon>
        <taxon>Actinomycetota</taxon>
        <taxon>Actinomycetes</taxon>
        <taxon>Micromonosporales</taxon>
        <taxon>Micromonosporaceae</taxon>
        <taxon>Dactylosporangium</taxon>
    </lineage>
</organism>
<feature type="domain" description="NmrA-like" evidence="1">
    <location>
        <begin position="2"/>
        <end position="253"/>
    </location>
</feature>
<evidence type="ECO:0000259" key="1">
    <source>
        <dbReference type="Pfam" id="PF05368"/>
    </source>
</evidence>
<evidence type="ECO:0000313" key="3">
    <source>
        <dbReference type="Proteomes" id="UP001058003"/>
    </source>
</evidence>
<dbReference type="RefSeq" id="WP_033362931.1">
    <property type="nucleotide sequence ID" value="NZ_CP073767.1"/>
</dbReference>
<dbReference type="SUPFAM" id="SSF51735">
    <property type="entry name" value="NAD(P)-binding Rossmann-fold domains"/>
    <property type="match status" value="1"/>
</dbReference>
<dbReference type="PANTHER" id="PTHR47129:SF1">
    <property type="entry name" value="NMRA-LIKE DOMAIN-CONTAINING PROTEIN"/>
    <property type="match status" value="1"/>
</dbReference>
<dbReference type="Pfam" id="PF05368">
    <property type="entry name" value="NmrA"/>
    <property type="match status" value="1"/>
</dbReference>
<sequence>MIIVTGGTGRLGAGIVERLLTRVPADRVGVSVRDPERAGDLAARGVRVRRGDFTDPASLAAAFEGATQVLIVSTNQTGEAALAQHVAAVDAAYRAGAGRILYASHQGAAADSLFAPMPNHAATERHLAGAGTPFTALRNGFYAGTVEHLLGRALQTGDLVAPADGPVSWTAHADLAEAAAVILAEDGAFDGPTPPLTAPVALDLEDVAGILTDLTGRPVRRVVAGDEEWVASLTAHGVPAAQADLLLGMFHASRRGEFASTGTDLERLIGRPATTLREVLAPVVAAR</sequence>
<dbReference type="KEGG" id="daur:Daura_36655"/>
<dbReference type="InterPro" id="IPR052718">
    <property type="entry name" value="NmrA-type_oxidoreductase"/>
</dbReference>
<dbReference type="InterPro" id="IPR008030">
    <property type="entry name" value="NmrA-like"/>
</dbReference>
<dbReference type="Proteomes" id="UP001058003">
    <property type="component" value="Chromosome"/>
</dbReference>
<evidence type="ECO:0000313" key="2">
    <source>
        <dbReference type="EMBL" id="UWZ52178.1"/>
    </source>
</evidence>
<proteinExistence type="predicted"/>
<dbReference type="EMBL" id="CP073767">
    <property type="protein sequence ID" value="UWZ52178.1"/>
    <property type="molecule type" value="Genomic_DNA"/>
</dbReference>
<dbReference type="Gene3D" id="3.90.25.10">
    <property type="entry name" value="UDP-galactose 4-epimerase, domain 1"/>
    <property type="match status" value="1"/>
</dbReference>
<reference evidence="2" key="1">
    <citation type="submission" date="2021-04" db="EMBL/GenBank/DDBJ databases">
        <title>Dactylosporangium aurantiacum NRRL B-8018 full assembly.</title>
        <authorList>
            <person name="Hartkoorn R.C."/>
            <person name="Beaudoing E."/>
            <person name="Hot D."/>
        </authorList>
    </citation>
    <scope>NUCLEOTIDE SEQUENCE</scope>
    <source>
        <strain evidence="2">NRRL B-8018</strain>
    </source>
</reference>
<keyword evidence="3" id="KW-1185">Reference proteome</keyword>
<dbReference type="InterPro" id="IPR036291">
    <property type="entry name" value="NAD(P)-bd_dom_sf"/>
</dbReference>
<name>A0A9Q9MAS9_9ACTN</name>